<dbReference type="InterPro" id="IPR016181">
    <property type="entry name" value="Acyl_CoA_acyltransferase"/>
</dbReference>
<dbReference type="AlphaFoldDB" id="A0A1Z1M1F0"/>
<dbReference type="Pfam" id="PF00583">
    <property type="entry name" value="Acetyltransf_1"/>
    <property type="match status" value="1"/>
</dbReference>
<dbReference type="PANTHER" id="PTHR43626:SF4">
    <property type="entry name" value="GCN5-RELATED N-ACETYLTRANSFERASE 2, CHLOROPLASTIC"/>
    <property type="match status" value="1"/>
</dbReference>
<dbReference type="CDD" id="cd04301">
    <property type="entry name" value="NAT_SF"/>
    <property type="match status" value="1"/>
</dbReference>
<protein>
    <recommendedName>
        <fullName evidence="3">N-acetyltransferase domain-containing protein</fullName>
    </recommendedName>
</protein>
<dbReference type="SUPFAM" id="SSF55729">
    <property type="entry name" value="Acyl-CoA N-acyltransferases (Nat)"/>
    <property type="match status" value="1"/>
</dbReference>
<accession>A0A1Z1M1F0</accession>
<proteinExistence type="predicted"/>
<dbReference type="InterPro" id="IPR045039">
    <property type="entry name" value="NSI-like"/>
</dbReference>
<evidence type="ECO:0000256" key="2">
    <source>
        <dbReference type="ARBA" id="ARBA00023315"/>
    </source>
</evidence>
<keyword evidence="4" id="KW-0150">Chloroplast</keyword>
<geneLocation type="chloroplast" evidence="4"/>
<gene>
    <name evidence="4" type="primary">ycf52</name>
</gene>
<feature type="domain" description="N-acetyltransferase" evidence="3">
    <location>
        <begin position="51"/>
        <end position="180"/>
    </location>
</feature>
<reference evidence="4" key="1">
    <citation type="journal article" date="2017" name="J. Phycol.">
        <title>Analysis of chloroplast genomes and a supermatrix inform reclassification of the Rhodomelaceae (Rhodophyta).</title>
        <authorList>
            <person name="Diaz-Tapia P."/>
            <person name="Maggs C.A."/>
            <person name="West J.A."/>
            <person name="Verbruggen H."/>
        </authorList>
    </citation>
    <scope>NUCLEOTIDE SEQUENCE</scope>
    <source>
        <strain evidence="4">HV3939</strain>
    </source>
</reference>
<dbReference type="InterPro" id="IPR000182">
    <property type="entry name" value="GNAT_dom"/>
</dbReference>
<keyword evidence="4" id="KW-0934">Plastid</keyword>
<name>A0A1Z1M1F0_9FLOR</name>
<dbReference type="PANTHER" id="PTHR43626">
    <property type="entry name" value="ACYL-COA N-ACYLTRANSFERASE"/>
    <property type="match status" value="1"/>
</dbReference>
<dbReference type="Gene3D" id="3.40.630.30">
    <property type="match status" value="1"/>
</dbReference>
<dbReference type="PROSITE" id="PS51186">
    <property type="entry name" value="GNAT"/>
    <property type="match status" value="1"/>
</dbReference>
<dbReference type="GO" id="GO:0005737">
    <property type="term" value="C:cytoplasm"/>
    <property type="evidence" value="ECO:0007669"/>
    <property type="project" value="TreeGrafter"/>
</dbReference>
<organism evidence="4">
    <name type="scientific">Acrosorium ciliolatum</name>
    <dbReference type="NCBI Taxonomy" id="1550622"/>
    <lineage>
        <taxon>Eukaryota</taxon>
        <taxon>Rhodophyta</taxon>
        <taxon>Florideophyceae</taxon>
        <taxon>Rhodymeniophycidae</taxon>
        <taxon>Ceramiales</taxon>
        <taxon>Delesseriaceae</taxon>
        <taxon>Acrosorium</taxon>
    </lineage>
</organism>
<dbReference type="EMBL" id="MF101411">
    <property type="protein sequence ID" value="ARW59899.1"/>
    <property type="molecule type" value="Genomic_DNA"/>
</dbReference>
<dbReference type="RefSeq" id="YP_009391755.1">
    <property type="nucleotide sequence ID" value="NC_035260.1"/>
</dbReference>
<evidence type="ECO:0000259" key="3">
    <source>
        <dbReference type="PROSITE" id="PS51186"/>
    </source>
</evidence>
<evidence type="ECO:0000256" key="1">
    <source>
        <dbReference type="ARBA" id="ARBA00022679"/>
    </source>
</evidence>
<dbReference type="GeneID" id="33353178"/>
<keyword evidence="2" id="KW-0012">Acyltransferase</keyword>
<evidence type="ECO:0000313" key="4">
    <source>
        <dbReference type="EMBL" id="ARW59899.1"/>
    </source>
</evidence>
<sequence length="180" mass="21061">MTFWKSFFNNKKKKQYSYYKNTQNLSKKDILLIKNLNNKGNILNIYLSINNNINLYELEQLCDSVGWVRRPLKKIKIALENSFLIACIFYYNNSQKKLIGFARATSDNSFNATIWDVVVHPEFQGQGLGRVLINQTVKQLRNYDISTITLFADPQVIKFYNHLGFIIDPDGVKGMFWYPL</sequence>
<dbReference type="GO" id="GO:0008080">
    <property type="term" value="F:N-acetyltransferase activity"/>
    <property type="evidence" value="ECO:0007669"/>
    <property type="project" value="InterPro"/>
</dbReference>
<keyword evidence="1" id="KW-0808">Transferase</keyword>